<accession>A0A9Q5JHU0</accession>
<dbReference type="RefSeq" id="WP_070787207.1">
    <property type="nucleotide sequence ID" value="NZ_MKIQ01000003.1"/>
</dbReference>
<keyword evidence="3" id="KW-1185">Reference proteome</keyword>
<dbReference type="PANTHER" id="PTHR42791">
    <property type="entry name" value="GNAT FAMILY ACETYLTRANSFERASE"/>
    <property type="match status" value="1"/>
</dbReference>
<dbReference type="CDD" id="cd04301">
    <property type="entry name" value="NAT_SF"/>
    <property type="match status" value="1"/>
</dbReference>
<evidence type="ECO:0000259" key="1">
    <source>
        <dbReference type="PROSITE" id="PS51186"/>
    </source>
</evidence>
<organism evidence="2 3">
    <name type="scientific">Floricoccus penangensis</name>
    <dbReference type="NCBI Taxonomy" id="1859475"/>
    <lineage>
        <taxon>Bacteria</taxon>
        <taxon>Bacillati</taxon>
        <taxon>Bacillota</taxon>
        <taxon>Bacilli</taxon>
        <taxon>Lactobacillales</taxon>
        <taxon>Streptococcaceae</taxon>
        <taxon>Floricoccus</taxon>
    </lineage>
</organism>
<sequence length="212" mass="24303">MIEYRVATMEDTERLADLTSRAFEFCPLFYNGLRASFNSHDDYYIYIKKLFKVLVTSYVRNSCGVVGIINDKIVSMALIIEPESKDIGIFEYLKSGGKSLLPSFISRPLLSLLISIDEGLKSCVSKRDSKTWHLEMLAVDVEMQGEGLGSHMMENCVFPMVIKNGAKNMTLVTNEDKNTTFYKKFGFKEFNRSILKQKYGETDNWSFIKKFV</sequence>
<protein>
    <recommendedName>
        <fullName evidence="1">N-acetyltransferase domain-containing protein</fullName>
    </recommendedName>
</protein>
<dbReference type="InterPro" id="IPR052523">
    <property type="entry name" value="Trichothecene_AcTrans"/>
</dbReference>
<dbReference type="GO" id="GO:0016747">
    <property type="term" value="F:acyltransferase activity, transferring groups other than amino-acyl groups"/>
    <property type="evidence" value="ECO:0007669"/>
    <property type="project" value="InterPro"/>
</dbReference>
<dbReference type="InterPro" id="IPR016181">
    <property type="entry name" value="Acyl_CoA_acyltransferase"/>
</dbReference>
<feature type="domain" description="N-acetyltransferase" evidence="1">
    <location>
        <begin position="2"/>
        <end position="212"/>
    </location>
</feature>
<dbReference type="SUPFAM" id="SSF55729">
    <property type="entry name" value="Acyl-CoA N-acyltransferases (Nat)"/>
    <property type="match status" value="1"/>
</dbReference>
<dbReference type="Proteomes" id="UP000177273">
    <property type="component" value="Unassembled WGS sequence"/>
</dbReference>
<proteinExistence type="predicted"/>
<dbReference type="OrthoDB" id="3256225at2"/>
<evidence type="ECO:0000313" key="3">
    <source>
        <dbReference type="Proteomes" id="UP000177273"/>
    </source>
</evidence>
<comment type="caution">
    <text evidence="2">The sequence shown here is derived from an EMBL/GenBank/DDBJ whole genome shotgun (WGS) entry which is preliminary data.</text>
</comment>
<dbReference type="Pfam" id="PF13508">
    <property type="entry name" value="Acetyltransf_7"/>
    <property type="match status" value="1"/>
</dbReference>
<name>A0A9Q5JHU0_9LACT</name>
<reference evidence="3" key="1">
    <citation type="submission" date="2016-09" db="EMBL/GenBank/DDBJ databases">
        <title>Draft genome sequence of a novel species of the family Streptococcaceae isolated from flowers.</title>
        <authorList>
            <person name="Chuah L.-O."/>
            <person name="Yap K.-P."/>
            <person name="Thong K.L."/>
            <person name="Liong M.T."/>
            <person name="Ahmad R."/>
            <person name="Rusul G."/>
        </authorList>
    </citation>
    <scope>NUCLEOTIDE SEQUENCE [LARGE SCALE GENOMIC DNA]</scope>
    <source>
        <strain evidence="3">HibF3</strain>
    </source>
</reference>
<dbReference type="EMBL" id="MKIQ01000003">
    <property type="protein sequence ID" value="OFI47809.1"/>
    <property type="molecule type" value="Genomic_DNA"/>
</dbReference>
<dbReference type="Gene3D" id="3.40.630.30">
    <property type="match status" value="1"/>
</dbReference>
<dbReference type="PANTHER" id="PTHR42791:SF1">
    <property type="entry name" value="N-ACETYLTRANSFERASE DOMAIN-CONTAINING PROTEIN"/>
    <property type="match status" value="1"/>
</dbReference>
<dbReference type="AlphaFoldDB" id="A0A9Q5JHU0"/>
<dbReference type="PROSITE" id="PS51186">
    <property type="entry name" value="GNAT"/>
    <property type="match status" value="1"/>
</dbReference>
<gene>
    <name evidence="2" type="ORF">BG262_08960</name>
</gene>
<evidence type="ECO:0000313" key="2">
    <source>
        <dbReference type="EMBL" id="OFI47809.1"/>
    </source>
</evidence>
<dbReference type="InterPro" id="IPR000182">
    <property type="entry name" value="GNAT_dom"/>
</dbReference>